<accession>A0A858BZ40</accession>
<sequence length="170" mass="19260">MAREQLKTLTEPMYYVLLSLIKENHGYGIMQMIRELTEERVTVGAGTLYTLLGRFEKEEIIVQVAEENRRKIYKLSEKGENILKEELERLNKMVCDGQKFMEADGQRPEPPEDKTGNGISIPISETDHQQESIPSSEEQPSKDSKNPLRDGETENGFGSGGFRKGVLIPT</sequence>
<dbReference type="PANTHER" id="PTHR33169:SF13">
    <property type="entry name" value="PADR-FAMILY TRANSCRIPTIONAL REGULATOR"/>
    <property type="match status" value="1"/>
</dbReference>
<gene>
    <name evidence="3" type="ORF">Ami103574_14240</name>
</gene>
<keyword evidence="4" id="KW-1185">Reference proteome</keyword>
<dbReference type="SUPFAM" id="SSF46785">
    <property type="entry name" value="Winged helix' DNA-binding domain"/>
    <property type="match status" value="1"/>
</dbReference>
<feature type="region of interest" description="Disordered" evidence="1">
    <location>
        <begin position="98"/>
        <end position="170"/>
    </location>
</feature>
<dbReference type="InterPro" id="IPR036388">
    <property type="entry name" value="WH-like_DNA-bd_sf"/>
</dbReference>
<reference evidence="3 4" key="1">
    <citation type="submission" date="2020-02" db="EMBL/GenBank/DDBJ databases">
        <authorList>
            <person name="Kim Y.B."/>
            <person name="Roh S.W."/>
        </authorList>
    </citation>
    <scope>NUCLEOTIDE SEQUENCE [LARGE SCALE GENOMIC DNA]</scope>
    <source>
        <strain evidence="3 4">DSM 103574</strain>
    </source>
</reference>
<dbReference type="InterPro" id="IPR052509">
    <property type="entry name" value="Metal_resp_DNA-bind_regulator"/>
</dbReference>
<dbReference type="Proteomes" id="UP000466848">
    <property type="component" value="Chromosome"/>
</dbReference>
<feature type="compositionally biased region" description="Basic and acidic residues" evidence="1">
    <location>
        <begin position="99"/>
        <end position="115"/>
    </location>
</feature>
<feature type="domain" description="Transcription regulator PadR N-terminal" evidence="2">
    <location>
        <begin position="18"/>
        <end position="84"/>
    </location>
</feature>
<dbReference type="EMBL" id="CP048649">
    <property type="protein sequence ID" value="QIB70378.1"/>
    <property type="molecule type" value="Genomic_DNA"/>
</dbReference>
<protein>
    <recommendedName>
        <fullName evidence="2">Transcription regulator PadR N-terminal domain-containing protein</fullName>
    </recommendedName>
</protein>
<evidence type="ECO:0000256" key="1">
    <source>
        <dbReference type="SAM" id="MobiDB-lite"/>
    </source>
</evidence>
<proteinExistence type="predicted"/>
<dbReference type="Pfam" id="PF03551">
    <property type="entry name" value="PadR"/>
    <property type="match status" value="1"/>
</dbReference>
<evidence type="ECO:0000313" key="4">
    <source>
        <dbReference type="Proteomes" id="UP000466848"/>
    </source>
</evidence>
<dbReference type="InterPro" id="IPR005149">
    <property type="entry name" value="Tscrpt_reg_PadR_N"/>
</dbReference>
<dbReference type="AlphaFoldDB" id="A0A858BZ40"/>
<dbReference type="RefSeq" id="WP_163067616.1">
    <property type="nucleotide sequence ID" value="NZ_CP048649.1"/>
</dbReference>
<dbReference type="InterPro" id="IPR036390">
    <property type="entry name" value="WH_DNA-bd_sf"/>
</dbReference>
<evidence type="ECO:0000259" key="2">
    <source>
        <dbReference type="Pfam" id="PF03551"/>
    </source>
</evidence>
<feature type="compositionally biased region" description="Basic and acidic residues" evidence="1">
    <location>
        <begin position="139"/>
        <end position="152"/>
    </location>
</feature>
<name>A0A858BZ40_9FIRM</name>
<dbReference type="Gene3D" id="1.10.10.10">
    <property type="entry name" value="Winged helix-like DNA-binding domain superfamily/Winged helix DNA-binding domain"/>
    <property type="match status" value="1"/>
</dbReference>
<organism evidence="3 4">
    <name type="scientific">Aminipila butyrica</name>
    <dbReference type="NCBI Taxonomy" id="433296"/>
    <lineage>
        <taxon>Bacteria</taxon>
        <taxon>Bacillati</taxon>
        <taxon>Bacillota</taxon>
        <taxon>Clostridia</taxon>
        <taxon>Peptostreptococcales</taxon>
        <taxon>Anaerovoracaceae</taxon>
        <taxon>Aminipila</taxon>
    </lineage>
</organism>
<dbReference type="PANTHER" id="PTHR33169">
    <property type="entry name" value="PADR-FAMILY TRANSCRIPTIONAL REGULATOR"/>
    <property type="match status" value="1"/>
</dbReference>
<dbReference type="KEGG" id="abut:Ami103574_14240"/>
<evidence type="ECO:0000313" key="3">
    <source>
        <dbReference type="EMBL" id="QIB70378.1"/>
    </source>
</evidence>